<dbReference type="EMBL" id="UINC01001311">
    <property type="protein sequence ID" value="SUZ77299.1"/>
    <property type="molecule type" value="Genomic_DNA"/>
</dbReference>
<keyword evidence="2" id="KW-0479">Metal-binding</keyword>
<evidence type="ECO:0000256" key="1">
    <source>
        <dbReference type="ARBA" id="ARBA00001946"/>
    </source>
</evidence>
<reference evidence="5" key="1">
    <citation type="submission" date="2018-05" db="EMBL/GenBank/DDBJ databases">
        <authorList>
            <person name="Lanie J.A."/>
            <person name="Ng W.-L."/>
            <person name="Kazmierczak K.M."/>
            <person name="Andrzejewski T.M."/>
            <person name="Davidsen T.M."/>
            <person name="Wayne K.J."/>
            <person name="Tettelin H."/>
            <person name="Glass J.I."/>
            <person name="Rusch D."/>
            <person name="Podicherti R."/>
            <person name="Tsui H.-C.T."/>
            <person name="Winkler M.E."/>
        </authorList>
    </citation>
    <scope>NUCLEOTIDE SEQUENCE</scope>
</reference>
<dbReference type="PIRSF" id="PIRSF015582">
    <property type="entry name" value="Cit_lyase_B"/>
    <property type="match status" value="1"/>
</dbReference>
<evidence type="ECO:0000256" key="3">
    <source>
        <dbReference type="ARBA" id="ARBA00022842"/>
    </source>
</evidence>
<dbReference type="PANTHER" id="PTHR32308:SF10">
    <property type="entry name" value="CITRATE LYASE SUBUNIT BETA"/>
    <property type="match status" value="1"/>
</dbReference>
<dbReference type="AlphaFoldDB" id="A0A381QG03"/>
<accession>A0A381QG03</accession>
<keyword evidence="3" id="KW-0460">Magnesium</keyword>
<dbReference type="InterPro" id="IPR005000">
    <property type="entry name" value="Aldolase/citrate-lyase_domain"/>
</dbReference>
<evidence type="ECO:0000256" key="2">
    <source>
        <dbReference type="ARBA" id="ARBA00022723"/>
    </source>
</evidence>
<dbReference type="GO" id="GO:0003824">
    <property type="term" value="F:catalytic activity"/>
    <property type="evidence" value="ECO:0007669"/>
    <property type="project" value="InterPro"/>
</dbReference>
<dbReference type="SUPFAM" id="SSF51621">
    <property type="entry name" value="Phosphoenolpyruvate/pyruvate domain"/>
    <property type="match status" value="1"/>
</dbReference>
<dbReference type="Pfam" id="PF03328">
    <property type="entry name" value="HpcH_HpaI"/>
    <property type="match status" value="1"/>
</dbReference>
<dbReference type="Gene3D" id="3.20.20.60">
    <property type="entry name" value="Phosphoenolpyruvate-binding domains"/>
    <property type="match status" value="1"/>
</dbReference>
<dbReference type="GO" id="GO:0000287">
    <property type="term" value="F:magnesium ion binding"/>
    <property type="evidence" value="ECO:0007669"/>
    <property type="project" value="TreeGrafter"/>
</dbReference>
<comment type="cofactor">
    <cofactor evidence="1">
        <name>Mg(2+)</name>
        <dbReference type="ChEBI" id="CHEBI:18420"/>
    </cofactor>
</comment>
<feature type="domain" description="HpcH/HpaI aldolase/citrate lyase" evidence="4">
    <location>
        <begin position="9"/>
        <end position="232"/>
    </location>
</feature>
<sequence>MRDQARPLRTMLYVPANKEDWVRKAPKYGADALILDIEDSVPLDEKQNAREIVSRLVPELASEGVTVLVRVNDMDTGLTGQDISYAVQEGLYGITLPMVKGASDVKALDKLISNEEGKKNIKHGTVLIDPGLETAAGLRFAYEVGTSSDRVAHMGAGGGRGGDIARAVGYQWTPEGTETLFIRSKVLLDSRAGGVPYPLTGLWQDIHDHEGLRRFAQHSRELGYNGMTVIHPSHVPIVNEIFSPSKEEISEWQGLVESMRKIRETGGAAVSFQGGMVDIAHEKTALKMLEMAHALGLLDS</sequence>
<gene>
    <name evidence="5" type="ORF">METZ01_LOCUS30153</name>
</gene>
<dbReference type="PANTHER" id="PTHR32308">
    <property type="entry name" value="LYASE BETA SUBUNIT, PUTATIVE (AFU_ORTHOLOGUE AFUA_4G13030)-RELATED"/>
    <property type="match status" value="1"/>
</dbReference>
<evidence type="ECO:0000313" key="5">
    <source>
        <dbReference type="EMBL" id="SUZ77299.1"/>
    </source>
</evidence>
<dbReference type="InterPro" id="IPR040442">
    <property type="entry name" value="Pyrv_kinase-like_dom_sf"/>
</dbReference>
<dbReference type="InterPro" id="IPR015813">
    <property type="entry name" value="Pyrv/PenolPyrv_kinase-like_dom"/>
</dbReference>
<evidence type="ECO:0000259" key="4">
    <source>
        <dbReference type="Pfam" id="PF03328"/>
    </source>
</evidence>
<protein>
    <recommendedName>
        <fullName evidence="4">HpcH/HpaI aldolase/citrate lyase domain-containing protein</fullName>
    </recommendedName>
</protein>
<proteinExistence type="predicted"/>
<name>A0A381QG03_9ZZZZ</name>
<dbReference type="GO" id="GO:0006107">
    <property type="term" value="P:oxaloacetate metabolic process"/>
    <property type="evidence" value="ECO:0007669"/>
    <property type="project" value="TreeGrafter"/>
</dbReference>
<organism evidence="5">
    <name type="scientific">marine metagenome</name>
    <dbReference type="NCBI Taxonomy" id="408172"/>
    <lineage>
        <taxon>unclassified sequences</taxon>
        <taxon>metagenomes</taxon>
        <taxon>ecological metagenomes</taxon>
    </lineage>
</organism>
<dbReference type="InterPro" id="IPR011206">
    <property type="entry name" value="Citrate_lyase_beta/mcl1/mcl2"/>
</dbReference>